<reference evidence="1 2" key="1">
    <citation type="submission" date="2019-01" db="EMBL/GenBank/DDBJ databases">
        <title>Draft genome sequences of three monokaryotic isolates of the white-rot basidiomycete fungus Dichomitus squalens.</title>
        <authorList>
            <consortium name="DOE Joint Genome Institute"/>
            <person name="Lopez S.C."/>
            <person name="Andreopoulos B."/>
            <person name="Pangilinan J."/>
            <person name="Lipzen A."/>
            <person name="Riley R."/>
            <person name="Ahrendt S."/>
            <person name="Ng V."/>
            <person name="Barry K."/>
            <person name="Daum C."/>
            <person name="Grigoriev I.V."/>
            <person name="Hilden K.S."/>
            <person name="Makela M.R."/>
            <person name="de Vries R.P."/>
        </authorList>
    </citation>
    <scope>NUCLEOTIDE SEQUENCE [LARGE SCALE GENOMIC DNA]</scope>
    <source>
        <strain evidence="1 2">CBS 464.89</strain>
    </source>
</reference>
<organism evidence="1 2">
    <name type="scientific">Dichomitus squalens</name>
    <dbReference type="NCBI Taxonomy" id="114155"/>
    <lineage>
        <taxon>Eukaryota</taxon>
        <taxon>Fungi</taxon>
        <taxon>Dikarya</taxon>
        <taxon>Basidiomycota</taxon>
        <taxon>Agaricomycotina</taxon>
        <taxon>Agaricomycetes</taxon>
        <taxon>Polyporales</taxon>
        <taxon>Polyporaceae</taxon>
        <taxon>Dichomitus</taxon>
    </lineage>
</organism>
<accession>A0A4Q9PRA8</accession>
<evidence type="ECO:0000313" key="1">
    <source>
        <dbReference type="EMBL" id="TBU56922.1"/>
    </source>
</evidence>
<evidence type="ECO:0000313" key="2">
    <source>
        <dbReference type="Proteomes" id="UP000292082"/>
    </source>
</evidence>
<gene>
    <name evidence="1" type="ORF">BD310DRAFT_930533</name>
</gene>
<sequence length="78" mass="8438">MARASFGRRGHAIPLFVQFADAGFPYATLAKLTGLCPSGPASFACLQNLPFETLKTVLVAIMTNEVLNDQLWQPTVGR</sequence>
<dbReference type="Proteomes" id="UP000292082">
    <property type="component" value="Unassembled WGS sequence"/>
</dbReference>
<protein>
    <submittedName>
        <fullName evidence="1">Uncharacterized protein</fullName>
    </submittedName>
</protein>
<proteinExistence type="predicted"/>
<name>A0A4Q9PRA8_9APHY</name>
<keyword evidence="2" id="KW-1185">Reference proteome</keyword>
<dbReference type="EMBL" id="ML145144">
    <property type="protein sequence ID" value="TBU56922.1"/>
    <property type="molecule type" value="Genomic_DNA"/>
</dbReference>
<dbReference type="AlphaFoldDB" id="A0A4Q9PRA8"/>